<name>A0A3S4PPS0_9MAGN</name>
<dbReference type="AlphaFoldDB" id="A0A3S4PPS0"/>
<dbReference type="Gene3D" id="1.25.40.10">
    <property type="entry name" value="Tetratricopeptide repeat domain"/>
    <property type="match status" value="1"/>
</dbReference>
<comment type="caution">
    <text evidence="3">The sequence shown here is derived from an EMBL/GenBank/DDBJ whole genome shotgun (WGS) entry which is preliminary data.</text>
</comment>
<dbReference type="InterPro" id="IPR002885">
    <property type="entry name" value="PPR_rpt"/>
</dbReference>
<dbReference type="InterPro" id="IPR046960">
    <property type="entry name" value="PPR_At4g14850-like_plant"/>
</dbReference>
<evidence type="ECO:0000313" key="4">
    <source>
        <dbReference type="Proteomes" id="UP000283530"/>
    </source>
</evidence>
<dbReference type="EMBL" id="QPKB01000010">
    <property type="protein sequence ID" value="RWR93276.1"/>
    <property type="molecule type" value="Genomic_DNA"/>
</dbReference>
<dbReference type="PANTHER" id="PTHR47926">
    <property type="entry name" value="PENTATRICOPEPTIDE REPEAT-CONTAINING PROTEIN"/>
    <property type="match status" value="1"/>
</dbReference>
<protein>
    <submittedName>
        <fullName evidence="3">Pentatricopeptide repeat-containing protein, mitochondrial isoform X2</fullName>
    </submittedName>
</protein>
<feature type="repeat" description="PPR" evidence="2">
    <location>
        <begin position="5"/>
        <end position="39"/>
    </location>
</feature>
<dbReference type="InterPro" id="IPR011990">
    <property type="entry name" value="TPR-like_helical_dom_sf"/>
</dbReference>
<sequence length="124" mass="13659">MPVKDLFSRSALISGFVQSGDGVKGLKLFVEMRTKRVEIRVTFILCTAVGAAFDLGVLELGRQLHFLVVVLGYESNIVVGNFLVDLYAKCSVISAAKQVFDNVPRKDIFFLDGYDCWGSSAWSS</sequence>
<evidence type="ECO:0000256" key="2">
    <source>
        <dbReference type="PROSITE-ProRule" id="PRU00708"/>
    </source>
</evidence>
<dbReference type="GO" id="GO:0003723">
    <property type="term" value="F:RNA binding"/>
    <property type="evidence" value="ECO:0007669"/>
    <property type="project" value="InterPro"/>
</dbReference>
<evidence type="ECO:0000313" key="3">
    <source>
        <dbReference type="EMBL" id="RWR93276.1"/>
    </source>
</evidence>
<dbReference type="PANTHER" id="PTHR47926:SF495">
    <property type="entry name" value="DYW DOMAIN-CONTAINING PROTEIN"/>
    <property type="match status" value="1"/>
</dbReference>
<dbReference type="GO" id="GO:0009451">
    <property type="term" value="P:RNA modification"/>
    <property type="evidence" value="ECO:0007669"/>
    <property type="project" value="InterPro"/>
</dbReference>
<dbReference type="Pfam" id="PF01535">
    <property type="entry name" value="PPR"/>
    <property type="match status" value="1"/>
</dbReference>
<proteinExistence type="predicted"/>
<dbReference type="OrthoDB" id="9990610at2759"/>
<dbReference type="PROSITE" id="PS51375">
    <property type="entry name" value="PPR"/>
    <property type="match status" value="1"/>
</dbReference>
<dbReference type="Proteomes" id="UP000283530">
    <property type="component" value="Unassembled WGS sequence"/>
</dbReference>
<keyword evidence="1" id="KW-0677">Repeat</keyword>
<keyword evidence="4" id="KW-1185">Reference proteome</keyword>
<accession>A0A3S4PPS0</accession>
<dbReference type="STRING" id="337451.A0A3S4PPS0"/>
<evidence type="ECO:0000256" key="1">
    <source>
        <dbReference type="ARBA" id="ARBA00022737"/>
    </source>
</evidence>
<gene>
    <name evidence="3" type="ORF">CKAN_02251900</name>
</gene>
<organism evidence="3 4">
    <name type="scientific">Cinnamomum micranthum f. kanehirae</name>
    <dbReference type="NCBI Taxonomy" id="337451"/>
    <lineage>
        <taxon>Eukaryota</taxon>
        <taxon>Viridiplantae</taxon>
        <taxon>Streptophyta</taxon>
        <taxon>Embryophyta</taxon>
        <taxon>Tracheophyta</taxon>
        <taxon>Spermatophyta</taxon>
        <taxon>Magnoliopsida</taxon>
        <taxon>Magnoliidae</taxon>
        <taxon>Laurales</taxon>
        <taxon>Lauraceae</taxon>
        <taxon>Cinnamomum</taxon>
    </lineage>
</organism>
<reference evidence="3 4" key="1">
    <citation type="journal article" date="2019" name="Nat. Plants">
        <title>Stout camphor tree genome fills gaps in understanding of flowering plant genome evolution.</title>
        <authorList>
            <person name="Chaw S.M."/>
            <person name="Liu Y.C."/>
            <person name="Wu Y.W."/>
            <person name="Wang H.Y."/>
            <person name="Lin C.I."/>
            <person name="Wu C.S."/>
            <person name="Ke H.M."/>
            <person name="Chang L.Y."/>
            <person name="Hsu C.Y."/>
            <person name="Yang H.T."/>
            <person name="Sudianto E."/>
            <person name="Hsu M.H."/>
            <person name="Wu K.P."/>
            <person name="Wang L.N."/>
            <person name="Leebens-Mack J.H."/>
            <person name="Tsai I.J."/>
        </authorList>
    </citation>
    <scope>NUCLEOTIDE SEQUENCE [LARGE SCALE GENOMIC DNA]</scope>
    <source>
        <strain evidence="4">cv. Chaw 1501</strain>
        <tissue evidence="3">Young leaves</tissue>
    </source>
</reference>
<dbReference type="NCBIfam" id="TIGR00756">
    <property type="entry name" value="PPR"/>
    <property type="match status" value="1"/>
</dbReference>